<evidence type="ECO:0000313" key="5">
    <source>
        <dbReference type="Proteomes" id="UP000183610"/>
    </source>
</evidence>
<dbReference type="Gene3D" id="3.40.50.1360">
    <property type="match status" value="1"/>
</dbReference>
<dbReference type="SUPFAM" id="SSF100950">
    <property type="entry name" value="NagB/RpiA/CoA transferase-like"/>
    <property type="match status" value="1"/>
</dbReference>
<dbReference type="EMBL" id="FNMX01000009">
    <property type="protein sequence ID" value="SDX00059.1"/>
    <property type="molecule type" value="Genomic_DNA"/>
</dbReference>
<dbReference type="SMART" id="SM00420">
    <property type="entry name" value="HTH_DEOR"/>
    <property type="match status" value="1"/>
</dbReference>
<dbReference type="PANTHER" id="PTHR30363">
    <property type="entry name" value="HTH-TYPE TRANSCRIPTIONAL REGULATOR SRLR-RELATED"/>
    <property type="match status" value="1"/>
</dbReference>
<dbReference type="InterPro" id="IPR001034">
    <property type="entry name" value="DeoR_HTH"/>
</dbReference>
<organism evidence="4 5">
    <name type="scientific">Listeria ivanovii</name>
    <dbReference type="NCBI Taxonomy" id="1638"/>
    <lineage>
        <taxon>Bacteria</taxon>
        <taxon>Bacillati</taxon>
        <taxon>Bacillota</taxon>
        <taxon>Bacilli</taxon>
        <taxon>Bacillales</taxon>
        <taxon>Listeriaceae</taxon>
        <taxon>Listeria</taxon>
    </lineage>
</organism>
<dbReference type="InterPro" id="IPR050313">
    <property type="entry name" value="Carb_Metab_HTH_regulators"/>
</dbReference>
<dbReference type="PANTHER" id="PTHR30363:SF44">
    <property type="entry name" value="AGA OPERON TRANSCRIPTIONAL REPRESSOR-RELATED"/>
    <property type="match status" value="1"/>
</dbReference>
<evidence type="ECO:0000259" key="3">
    <source>
        <dbReference type="PROSITE" id="PS51000"/>
    </source>
</evidence>
<dbReference type="PROSITE" id="PS51000">
    <property type="entry name" value="HTH_DEOR_2"/>
    <property type="match status" value="1"/>
</dbReference>
<dbReference type="GO" id="GO:0003700">
    <property type="term" value="F:DNA-binding transcription factor activity"/>
    <property type="evidence" value="ECO:0007669"/>
    <property type="project" value="InterPro"/>
</dbReference>
<evidence type="ECO:0000313" key="4">
    <source>
        <dbReference type="EMBL" id="SDX00059.1"/>
    </source>
</evidence>
<accession>A0AAX2DR03</accession>
<dbReference type="InterPro" id="IPR037171">
    <property type="entry name" value="NagB/RpiA_transferase-like"/>
</dbReference>
<dbReference type="InterPro" id="IPR036390">
    <property type="entry name" value="WH_DNA-bd_sf"/>
</dbReference>
<proteinExistence type="predicted"/>
<dbReference type="Proteomes" id="UP000183610">
    <property type="component" value="Unassembled WGS sequence"/>
</dbReference>
<dbReference type="Pfam" id="PF08220">
    <property type="entry name" value="HTH_DeoR"/>
    <property type="match status" value="1"/>
</dbReference>
<dbReference type="AlphaFoldDB" id="A0AAX2DR03"/>
<comment type="caution">
    <text evidence="4">The sequence shown here is derived from an EMBL/GenBank/DDBJ whole genome shotgun (WGS) entry which is preliminary data.</text>
</comment>
<sequence>MIPYERQERIITFLETKEIIKIDELQKVIPNISISTLRRDLKELEKLGKVNMLIGGAVKLSSSTSELPISAKSIIQTEQKEIIASLAASEINDGDVIYLDSGSTCTALLNKILDKKISIFTTNTSIFNISTEIRAEITILGGRYSPFISSINGPLTDSNIQLFNFDKAFLGANGVDIVRGVSTPTLTEANKKKEILKAAKKAFLLCDSSKIHKSSAVKAFELNEVTLITDQYDKDIAELTSLIAPESGIN</sequence>
<gene>
    <name evidence="4" type="ORF">SAMN05421782_10970</name>
</gene>
<dbReference type="SUPFAM" id="SSF46785">
    <property type="entry name" value="Winged helix' DNA-binding domain"/>
    <property type="match status" value="1"/>
</dbReference>
<evidence type="ECO:0000256" key="1">
    <source>
        <dbReference type="ARBA" id="ARBA00023015"/>
    </source>
</evidence>
<reference evidence="4 5" key="1">
    <citation type="submission" date="2016-10" db="EMBL/GenBank/DDBJ databases">
        <authorList>
            <person name="Varghese N."/>
            <person name="Submissions S."/>
        </authorList>
    </citation>
    <scope>NUCLEOTIDE SEQUENCE [LARGE SCALE GENOMIC DNA]</scope>
    <source>
        <strain evidence="4 5">ATCC 49954</strain>
    </source>
</reference>
<dbReference type="Pfam" id="PF00455">
    <property type="entry name" value="DeoRC"/>
    <property type="match status" value="1"/>
</dbReference>
<dbReference type="RefSeq" id="WP_038406742.1">
    <property type="nucleotide sequence ID" value="NZ_FNMX01000009.1"/>
</dbReference>
<protein>
    <submittedName>
        <fullName evidence="4">DeoR family transcriptional regulator, fructose operon transcriptional repressor</fullName>
    </submittedName>
</protein>
<feature type="domain" description="HTH deoR-type" evidence="3">
    <location>
        <begin position="3"/>
        <end position="59"/>
    </location>
</feature>
<keyword evidence="2" id="KW-0804">Transcription</keyword>
<name>A0AAX2DR03_LISIV</name>
<dbReference type="InterPro" id="IPR014036">
    <property type="entry name" value="DeoR-like_C"/>
</dbReference>
<evidence type="ECO:0000256" key="2">
    <source>
        <dbReference type="ARBA" id="ARBA00023163"/>
    </source>
</evidence>
<dbReference type="SMART" id="SM01134">
    <property type="entry name" value="DeoRC"/>
    <property type="match status" value="1"/>
</dbReference>
<keyword evidence="1" id="KW-0805">Transcription regulation</keyword>